<dbReference type="PROSITE" id="PS50297">
    <property type="entry name" value="ANK_REP_REGION"/>
    <property type="match status" value="2"/>
</dbReference>
<gene>
    <name evidence="5" type="ORF">ACFFVI_04110</name>
</gene>
<evidence type="ECO:0000256" key="1">
    <source>
        <dbReference type="ARBA" id="ARBA00022737"/>
    </source>
</evidence>
<feature type="region of interest" description="Disordered" evidence="4">
    <location>
        <begin position="1"/>
        <end position="20"/>
    </location>
</feature>
<evidence type="ECO:0000256" key="4">
    <source>
        <dbReference type="SAM" id="MobiDB-lite"/>
    </source>
</evidence>
<dbReference type="Proteomes" id="UP001589748">
    <property type="component" value="Unassembled WGS sequence"/>
</dbReference>
<sequence length="155" mass="16248">MSEETGRRGTAGADAPGTAHEERAVDLAQRLFEHARAGRTEALCAWLDHGLPVDAADAEGSTLLALAASHGHVETVEALLSRTADPDRADNRGRTALGMAVLNDRQDVVTALVRAGADPYRGSPSAEESARFLGRPDLLMAIGIDDDDPLSPGRG</sequence>
<dbReference type="PANTHER" id="PTHR24171">
    <property type="entry name" value="ANKYRIN REPEAT DOMAIN-CONTAINING PROTEIN 39-RELATED"/>
    <property type="match status" value="1"/>
</dbReference>
<accession>A0ABV5LPZ7</accession>
<dbReference type="SUPFAM" id="SSF48403">
    <property type="entry name" value="Ankyrin repeat"/>
    <property type="match status" value="1"/>
</dbReference>
<dbReference type="SMART" id="SM00248">
    <property type="entry name" value="ANK"/>
    <property type="match status" value="2"/>
</dbReference>
<keyword evidence="1" id="KW-0677">Repeat</keyword>
<feature type="repeat" description="ANK" evidence="3">
    <location>
        <begin position="92"/>
        <end position="118"/>
    </location>
</feature>
<evidence type="ECO:0000256" key="3">
    <source>
        <dbReference type="PROSITE-ProRule" id="PRU00023"/>
    </source>
</evidence>
<name>A0ABV5LPZ7_9ACTN</name>
<dbReference type="Gene3D" id="1.25.40.20">
    <property type="entry name" value="Ankyrin repeat-containing domain"/>
    <property type="match status" value="1"/>
</dbReference>
<dbReference type="PROSITE" id="PS50088">
    <property type="entry name" value="ANK_REPEAT"/>
    <property type="match status" value="2"/>
</dbReference>
<dbReference type="RefSeq" id="WP_380134664.1">
    <property type="nucleotide sequence ID" value="NZ_JBHLUI010000002.1"/>
</dbReference>
<reference evidence="5 6" key="1">
    <citation type="submission" date="2024-09" db="EMBL/GenBank/DDBJ databases">
        <authorList>
            <person name="Sun Q."/>
            <person name="Mori K."/>
        </authorList>
    </citation>
    <scope>NUCLEOTIDE SEQUENCE [LARGE SCALE GENOMIC DNA]</scope>
    <source>
        <strain evidence="5 6">TISTR 1856</strain>
    </source>
</reference>
<dbReference type="PANTHER" id="PTHR24171:SF8">
    <property type="entry name" value="BRCA1-ASSOCIATED RING DOMAIN PROTEIN 1"/>
    <property type="match status" value="1"/>
</dbReference>
<protein>
    <submittedName>
        <fullName evidence="5">Ankyrin repeat domain-containing protein</fullName>
    </submittedName>
</protein>
<proteinExistence type="predicted"/>
<dbReference type="EMBL" id="JBHMDM010000002">
    <property type="protein sequence ID" value="MFB9376147.1"/>
    <property type="molecule type" value="Genomic_DNA"/>
</dbReference>
<feature type="repeat" description="ANK" evidence="3">
    <location>
        <begin position="59"/>
        <end position="91"/>
    </location>
</feature>
<evidence type="ECO:0000313" key="6">
    <source>
        <dbReference type="Proteomes" id="UP001589748"/>
    </source>
</evidence>
<evidence type="ECO:0000256" key="2">
    <source>
        <dbReference type="ARBA" id="ARBA00023043"/>
    </source>
</evidence>
<keyword evidence="2 3" id="KW-0040">ANK repeat</keyword>
<comment type="caution">
    <text evidence="5">The sequence shown here is derived from an EMBL/GenBank/DDBJ whole genome shotgun (WGS) entry which is preliminary data.</text>
</comment>
<dbReference type="Pfam" id="PF12796">
    <property type="entry name" value="Ank_2"/>
    <property type="match status" value="1"/>
</dbReference>
<dbReference type="InterPro" id="IPR036770">
    <property type="entry name" value="Ankyrin_rpt-contain_sf"/>
</dbReference>
<evidence type="ECO:0000313" key="5">
    <source>
        <dbReference type="EMBL" id="MFB9376147.1"/>
    </source>
</evidence>
<organism evidence="5 6">
    <name type="scientific">Kineococcus gynurae</name>
    <dbReference type="NCBI Taxonomy" id="452979"/>
    <lineage>
        <taxon>Bacteria</taxon>
        <taxon>Bacillati</taxon>
        <taxon>Actinomycetota</taxon>
        <taxon>Actinomycetes</taxon>
        <taxon>Kineosporiales</taxon>
        <taxon>Kineosporiaceae</taxon>
        <taxon>Kineococcus</taxon>
    </lineage>
</organism>
<keyword evidence="6" id="KW-1185">Reference proteome</keyword>
<dbReference type="InterPro" id="IPR002110">
    <property type="entry name" value="Ankyrin_rpt"/>
</dbReference>